<evidence type="ECO:0000256" key="2">
    <source>
        <dbReference type="SAM" id="SignalP"/>
    </source>
</evidence>
<name>A0A1Y5SF43_9RHOB</name>
<dbReference type="AlphaFoldDB" id="A0A1Y5SF43"/>
<dbReference type="RefSeq" id="WP_085868504.1">
    <property type="nucleotide sequence ID" value="NZ_FWFQ01000012.1"/>
</dbReference>
<evidence type="ECO:0000313" key="3">
    <source>
        <dbReference type="EMBL" id="SLN39357.1"/>
    </source>
</evidence>
<dbReference type="Proteomes" id="UP000193409">
    <property type="component" value="Unassembled WGS sequence"/>
</dbReference>
<dbReference type="OrthoDB" id="7308154at2"/>
<proteinExistence type="predicted"/>
<accession>A0A1Y5SF43</accession>
<gene>
    <name evidence="3" type="ORF">PSA7680_01938</name>
</gene>
<feature type="compositionally biased region" description="Basic and acidic residues" evidence="1">
    <location>
        <begin position="103"/>
        <end position="116"/>
    </location>
</feature>
<evidence type="ECO:0000313" key="4">
    <source>
        <dbReference type="Proteomes" id="UP000193409"/>
    </source>
</evidence>
<organism evidence="3 4">
    <name type="scientific">Pseudoruegeria aquimaris</name>
    <dbReference type="NCBI Taxonomy" id="393663"/>
    <lineage>
        <taxon>Bacteria</taxon>
        <taxon>Pseudomonadati</taxon>
        <taxon>Pseudomonadota</taxon>
        <taxon>Alphaproteobacteria</taxon>
        <taxon>Rhodobacterales</taxon>
        <taxon>Roseobacteraceae</taxon>
        <taxon>Pseudoruegeria</taxon>
    </lineage>
</organism>
<protein>
    <recommendedName>
        <fullName evidence="5">AAA+ family ATPase</fullName>
    </recommendedName>
</protein>
<feature type="signal peptide" evidence="2">
    <location>
        <begin position="1"/>
        <end position="24"/>
    </location>
</feature>
<feature type="chain" id="PRO_5013096848" description="AAA+ family ATPase" evidence="2">
    <location>
        <begin position="25"/>
        <end position="122"/>
    </location>
</feature>
<evidence type="ECO:0008006" key="5">
    <source>
        <dbReference type="Google" id="ProtNLM"/>
    </source>
</evidence>
<reference evidence="3 4" key="1">
    <citation type="submission" date="2017-03" db="EMBL/GenBank/DDBJ databases">
        <authorList>
            <person name="Afonso C.L."/>
            <person name="Miller P.J."/>
            <person name="Scott M.A."/>
            <person name="Spackman E."/>
            <person name="Goraichik I."/>
            <person name="Dimitrov K.M."/>
            <person name="Suarez D.L."/>
            <person name="Swayne D.E."/>
        </authorList>
    </citation>
    <scope>NUCLEOTIDE SEQUENCE [LARGE SCALE GENOMIC DNA]</scope>
    <source>
        <strain evidence="3 4">CECT 7680</strain>
    </source>
</reference>
<keyword evidence="2" id="KW-0732">Signal</keyword>
<sequence>MKPIATSLLLASLTLGAAPLPALAQESEGSRKEEGLSLMEQGLSMLFEELLKDMEPALRELEGLQQDMGPALEELLGRIGELSQYHAPEVLENGDILIRRKTPEELRREEEARPLEDGEVEI</sequence>
<keyword evidence="4" id="KW-1185">Reference proteome</keyword>
<evidence type="ECO:0000256" key="1">
    <source>
        <dbReference type="SAM" id="MobiDB-lite"/>
    </source>
</evidence>
<feature type="region of interest" description="Disordered" evidence="1">
    <location>
        <begin position="103"/>
        <end position="122"/>
    </location>
</feature>
<dbReference type="EMBL" id="FWFQ01000012">
    <property type="protein sequence ID" value="SLN39357.1"/>
    <property type="molecule type" value="Genomic_DNA"/>
</dbReference>